<dbReference type="Proteomes" id="UP000016930">
    <property type="component" value="Unassembled WGS sequence"/>
</dbReference>
<keyword evidence="3" id="KW-1185">Reference proteome</keyword>
<feature type="region of interest" description="Disordered" evidence="1">
    <location>
        <begin position="72"/>
        <end position="92"/>
    </location>
</feature>
<evidence type="ECO:0000256" key="1">
    <source>
        <dbReference type="SAM" id="MobiDB-lite"/>
    </source>
</evidence>
<evidence type="ECO:0000313" key="2">
    <source>
        <dbReference type="EMBL" id="EMD38722.1"/>
    </source>
</evidence>
<dbReference type="EMBL" id="KB445794">
    <property type="protein sequence ID" value="EMD38722.1"/>
    <property type="molecule type" value="Genomic_DNA"/>
</dbReference>
<protein>
    <submittedName>
        <fullName evidence="2">Uncharacterized protein</fullName>
    </submittedName>
</protein>
<sequence length="195" mass="21095">MACMAREHLSMCTPATRPVVRHLRHEPFERPAKRNVSSLARSISAPTLCPYVLCYPIALRLPASPHAPEALPRVSASSAQHPQSPPAYLAARSVHSGAASQASSSGWTCRPSRTTQWNRPGLYLARTQPTLRRLYFGPTRAGRPHSCRSPEIASFCASVPPGCVLRHATKLSYVRVRTSAVRSVCTPVPAAALPA</sequence>
<reference evidence="2 3" key="1">
    <citation type="journal article" date="2012" name="Proc. Natl. Acad. Sci. U.S.A.">
        <title>Comparative genomics of Ceriporiopsis subvermispora and Phanerochaete chrysosporium provide insight into selective ligninolysis.</title>
        <authorList>
            <person name="Fernandez-Fueyo E."/>
            <person name="Ruiz-Duenas F.J."/>
            <person name="Ferreira P."/>
            <person name="Floudas D."/>
            <person name="Hibbett D.S."/>
            <person name="Canessa P."/>
            <person name="Larrondo L.F."/>
            <person name="James T.Y."/>
            <person name="Seelenfreund D."/>
            <person name="Lobos S."/>
            <person name="Polanco R."/>
            <person name="Tello M."/>
            <person name="Honda Y."/>
            <person name="Watanabe T."/>
            <person name="Watanabe T."/>
            <person name="Ryu J.S."/>
            <person name="Kubicek C.P."/>
            <person name="Schmoll M."/>
            <person name="Gaskell J."/>
            <person name="Hammel K.E."/>
            <person name="St John F.J."/>
            <person name="Vanden Wymelenberg A."/>
            <person name="Sabat G."/>
            <person name="Splinter BonDurant S."/>
            <person name="Syed K."/>
            <person name="Yadav J.S."/>
            <person name="Doddapaneni H."/>
            <person name="Subramanian V."/>
            <person name="Lavin J.L."/>
            <person name="Oguiza J.A."/>
            <person name="Perez G."/>
            <person name="Pisabarro A.G."/>
            <person name="Ramirez L."/>
            <person name="Santoyo F."/>
            <person name="Master E."/>
            <person name="Coutinho P.M."/>
            <person name="Henrissat B."/>
            <person name="Lombard V."/>
            <person name="Magnuson J.K."/>
            <person name="Kuees U."/>
            <person name="Hori C."/>
            <person name="Igarashi K."/>
            <person name="Samejima M."/>
            <person name="Held B.W."/>
            <person name="Barry K.W."/>
            <person name="LaButti K.M."/>
            <person name="Lapidus A."/>
            <person name="Lindquist E.A."/>
            <person name="Lucas S.M."/>
            <person name="Riley R."/>
            <person name="Salamov A.A."/>
            <person name="Hoffmeister D."/>
            <person name="Schwenk D."/>
            <person name="Hadar Y."/>
            <person name="Yarden O."/>
            <person name="de Vries R.P."/>
            <person name="Wiebenga A."/>
            <person name="Stenlid J."/>
            <person name="Eastwood D."/>
            <person name="Grigoriev I.V."/>
            <person name="Berka R.M."/>
            <person name="Blanchette R.A."/>
            <person name="Kersten P."/>
            <person name="Martinez A.T."/>
            <person name="Vicuna R."/>
            <person name="Cullen D."/>
        </authorList>
    </citation>
    <scope>NUCLEOTIDE SEQUENCE [LARGE SCALE GENOMIC DNA]</scope>
    <source>
        <strain evidence="2 3">B</strain>
    </source>
</reference>
<organism evidence="2 3">
    <name type="scientific">Ceriporiopsis subvermispora (strain B)</name>
    <name type="common">White-rot fungus</name>
    <name type="synonym">Gelatoporia subvermispora</name>
    <dbReference type="NCBI Taxonomy" id="914234"/>
    <lineage>
        <taxon>Eukaryota</taxon>
        <taxon>Fungi</taxon>
        <taxon>Dikarya</taxon>
        <taxon>Basidiomycota</taxon>
        <taxon>Agaricomycotina</taxon>
        <taxon>Agaricomycetes</taxon>
        <taxon>Polyporales</taxon>
        <taxon>Gelatoporiaceae</taxon>
        <taxon>Gelatoporia</taxon>
    </lineage>
</organism>
<gene>
    <name evidence="2" type="ORF">CERSUDRAFT_112452</name>
</gene>
<accession>M2RJS8</accession>
<dbReference type="HOGENOM" id="CLU_1396142_0_0_1"/>
<name>M2RJS8_CERS8</name>
<evidence type="ECO:0000313" key="3">
    <source>
        <dbReference type="Proteomes" id="UP000016930"/>
    </source>
</evidence>
<proteinExistence type="predicted"/>
<dbReference type="AlphaFoldDB" id="M2RJS8"/>